<evidence type="ECO:0000313" key="2">
    <source>
        <dbReference type="EMBL" id="HJC66815.1"/>
    </source>
</evidence>
<organism evidence="2 3">
    <name type="scientific">Candidatus Enterocloster excrementigallinarum</name>
    <dbReference type="NCBI Taxonomy" id="2838558"/>
    <lineage>
        <taxon>Bacteria</taxon>
        <taxon>Bacillati</taxon>
        <taxon>Bacillota</taxon>
        <taxon>Clostridia</taxon>
        <taxon>Lachnospirales</taxon>
        <taxon>Lachnospiraceae</taxon>
        <taxon>Enterocloster</taxon>
    </lineage>
</organism>
<protein>
    <submittedName>
        <fullName evidence="2">Uncharacterized protein</fullName>
    </submittedName>
</protein>
<dbReference type="AlphaFoldDB" id="A0A9D2PVL1"/>
<sequence length="175" mass="19391">MVSLIIPYFLTWIGIIIGSVHDFTAMAVFLTVIGAVWTAIACTVKDFSRRGLLIAEAVHAVIWIICKFFPMFGAKLLGGAVGLAVSVVILALVYVYFFAPSDGEGRSEERQPAAAQKLPNRIYDGSNNPWKCTWRSSTSQETDYVNKKTGETIRIYHYSISGNSAQTDKGTFRWN</sequence>
<feature type="transmembrane region" description="Helical" evidence="1">
    <location>
        <begin position="76"/>
        <end position="97"/>
    </location>
</feature>
<name>A0A9D2PVL1_9FIRM</name>
<keyword evidence="1" id="KW-1133">Transmembrane helix</keyword>
<keyword evidence="1" id="KW-0472">Membrane</keyword>
<gene>
    <name evidence="2" type="ORF">H9931_08875</name>
</gene>
<proteinExistence type="predicted"/>
<evidence type="ECO:0000313" key="3">
    <source>
        <dbReference type="Proteomes" id="UP000823863"/>
    </source>
</evidence>
<feature type="transmembrane region" description="Helical" evidence="1">
    <location>
        <begin position="12"/>
        <end position="40"/>
    </location>
</feature>
<comment type="caution">
    <text evidence="2">The sequence shown here is derived from an EMBL/GenBank/DDBJ whole genome shotgun (WGS) entry which is preliminary data.</text>
</comment>
<evidence type="ECO:0000256" key="1">
    <source>
        <dbReference type="SAM" id="Phobius"/>
    </source>
</evidence>
<accession>A0A9D2PVL1</accession>
<reference evidence="2" key="1">
    <citation type="journal article" date="2021" name="PeerJ">
        <title>Extensive microbial diversity within the chicken gut microbiome revealed by metagenomics and culture.</title>
        <authorList>
            <person name="Gilroy R."/>
            <person name="Ravi A."/>
            <person name="Getino M."/>
            <person name="Pursley I."/>
            <person name="Horton D.L."/>
            <person name="Alikhan N.F."/>
            <person name="Baker D."/>
            <person name="Gharbi K."/>
            <person name="Hall N."/>
            <person name="Watson M."/>
            <person name="Adriaenssens E.M."/>
            <person name="Foster-Nyarko E."/>
            <person name="Jarju S."/>
            <person name="Secka A."/>
            <person name="Antonio M."/>
            <person name="Oren A."/>
            <person name="Chaudhuri R.R."/>
            <person name="La Ragione R."/>
            <person name="Hildebrand F."/>
            <person name="Pallen M.J."/>
        </authorList>
    </citation>
    <scope>NUCLEOTIDE SEQUENCE</scope>
    <source>
        <strain evidence="2">CHK198-12963</strain>
    </source>
</reference>
<feature type="transmembrane region" description="Helical" evidence="1">
    <location>
        <begin position="52"/>
        <end position="70"/>
    </location>
</feature>
<keyword evidence="1" id="KW-0812">Transmembrane</keyword>
<dbReference type="EMBL" id="DWWB01000050">
    <property type="protein sequence ID" value="HJC66815.1"/>
    <property type="molecule type" value="Genomic_DNA"/>
</dbReference>
<dbReference type="Proteomes" id="UP000823863">
    <property type="component" value="Unassembled WGS sequence"/>
</dbReference>
<reference evidence="2" key="2">
    <citation type="submission" date="2021-04" db="EMBL/GenBank/DDBJ databases">
        <authorList>
            <person name="Gilroy R."/>
        </authorList>
    </citation>
    <scope>NUCLEOTIDE SEQUENCE</scope>
    <source>
        <strain evidence="2">CHK198-12963</strain>
    </source>
</reference>